<protein>
    <submittedName>
        <fullName evidence="1">Uncharacterized protein</fullName>
    </submittedName>
</protein>
<evidence type="ECO:0000313" key="1">
    <source>
        <dbReference type="EMBL" id="KAK8005873.1"/>
    </source>
</evidence>
<dbReference type="Proteomes" id="UP001396898">
    <property type="component" value="Unassembled WGS sequence"/>
</dbReference>
<sequence>MADKSSRAEVPWAAKNNCCSCHDPLPRKEDSFPRSEDPRLPQWRFMQLPECYKGLGVVKANNSDFVIPYPVGAITQPPPVEWSKAYCTIEKTEFTGSLLRAEADYIVVRPTRRVNEAVARANNPSIFQWLLAPLIEVWELWKDFRVATEGRREVRRVLAHEAQLDSPRHPDSKMKYYAWFRRDLPGTDRAMIVSWQQVLNPSEFHTEVKTEDRISDMPRKL</sequence>
<organism evidence="1 2">
    <name type="scientific">Apiospora marii</name>
    <dbReference type="NCBI Taxonomy" id="335849"/>
    <lineage>
        <taxon>Eukaryota</taxon>
        <taxon>Fungi</taxon>
        <taxon>Dikarya</taxon>
        <taxon>Ascomycota</taxon>
        <taxon>Pezizomycotina</taxon>
        <taxon>Sordariomycetes</taxon>
        <taxon>Xylariomycetidae</taxon>
        <taxon>Amphisphaeriales</taxon>
        <taxon>Apiosporaceae</taxon>
        <taxon>Apiospora</taxon>
    </lineage>
</organism>
<evidence type="ECO:0000313" key="2">
    <source>
        <dbReference type="Proteomes" id="UP001396898"/>
    </source>
</evidence>
<name>A0ABR1RAW2_9PEZI</name>
<gene>
    <name evidence="1" type="ORF">PG991_012170</name>
</gene>
<keyword evidence="2" id="KW-1185">Reference proteome</keyword>
<dbReference type="EMBL" id="JAQQWI010000017">
    <property type="protein sequence ID" value="KAK8005873.1"/>
    <property type="molecule type" value="Genomic_DNA"/>
</dbReference>
<accession>A0ABR1RAW2</accession>
<reference evidence="1 2" key="1">
    <citation type="submission" date="2023-01" db="EMBL/GenBank/DDBJ databases">
        <title>Analysis of 21 Apiospora genomes using comparative genomics revels a genus with tremendous synthesis potential of carbohydrate active enzymes and secondary metabolites.</title>
        <authorList>
            <person name="Sorensen T."/>
        </authorList>
    </citation>
    <scope>NUCLEOTIDE SEQUENCE [LARGE SCALE GENOMIC DNA]</scope>
    <source>
        <strain evidence="1 2">CBS 20057</strain>
    </source>
</reference>
<comment type="caution">
    <text evidence="1">The sequence shown here is derived from an EMBL/GenBank/DDBJ whole genome shotgun (WGS) entry which is preliminary data.</text>
</comment>
<proteinExistence type="predicted"/>